<dbReference type="PROSITE" id="PS50071">
    <property type="entry name" value="HOMEOBOX_2"/>
    <property type="match status" value="1"/>
</dbReference>
<dbReference type="InterPro" id="IPR001356">
    <property type="entry name" value="HD"/>
</dbReference>
<dbReference type="GO" id="GO:0003677">
    <property type="term" value="F:DNA binding"/>
    <property type="evidence" value="ECO:0007669"/>
    <property type="project" value="UniProtKB-UniRule"/>
</dbReference>
<evidence type="ECO:0000256" key="1">
    <source>
        <dbReference type="PROSITE-ProRule" id="PRU00108"/>
    </source>
</evidence>
<dbReference type="OrthoDB" id="5410427at2759"/>
<feature type="domain" description="Homeobox" evidence="3">
    <location>
        <begin position="144"/>
        <end position="190"/>
    </location>
</feature>
<comment type="caution">
    <text evidence="4">The sequence shown here is derived from an EMBL/GenBank/DDBJ whole genome shotgun (WGS) entry which is preliminary data.</text>
</comment>
<dbReference type="EMBL" id="VXIT01000014">
    <property type="protein sequence ID" value="KAA6408227.1"/>
    <property type="molecule type" value="Genomic_DNA"/>
</dbReference>
<evidence type="ECO:0000313" key="4">
    <source>
        <dbReference type="EMBL" id="KAA6408227.1"/>
    </source>
</evidence>
<name>A0A5M8PFW1_9LECA</name>
<keyword evidence="1 2" id="KW-0371">Homeobox</keyword>
<accession>A0A5M8PFW1</accession>
<evidence type="ECO:0000256" key="2">
    <source>
        <dbReference type="RuleBase" id="RU000682"/>
    </source>
</evidence>
<organism evidence="4 5">
    <name type="scientific">Lasallia pustulata</name>
    <dbReference type="NCBI Taxonomy" id="136370"/>
    <lineage>
        <taxon>Eukaryota</taxon>
        <taxon>Fungi</taxon>
        <taxon>Dikarya</taxon>
        <taxon>Ascomycota</taxon>
        <taxon>Pezizomycotina</taxon>
        <taxon>Lecanoromycetes</taxon>
        <taxon>OSLEUM clade</taxon>
        <taxon>Umbilicariomycetidae</taxon>
        <taxon>Umbilicariales</taxon>
        <taxon>Umbilicariaceae</taxon>
        <taxon>Lasallia</taxon>
    </lineage>
</organism>
<keyword evidence="1 2" id="KW-0539">Nucleus</keyword>
<dbReference type="Proteomes" id="UP000324767">
    <property type="component" value="Unassembled WGS sequence"/>
</dbReference>
<keyword evidence="1 2" id="KW-0238">DNA-binding</keyword>
<protein>
    <recommendedName>
        <fullName evidence="3">Homeobox domain-containing protein</fullName>
    </recommendedName>
</protein>
<comment type="subcellular location">
    <subcellularLocation>
        <location evidence="1 2">Nucleus</location>
    </subcellularLocation>
</comment>
<proteinExistence type="predicted"/>
<evidence type="ECO:0000259" key="3">
    <source>
        <dbReference type="PROSITE" id="PS50071"/>
    </source>
</evidence>
<dbReference type="GO" id="GO:0005634">
    <property type="term" value="C:nucleus"/>
    <property type="evidence" value="ECO:0007669"/>
    <property type="project" value="UniProtKB-SubCell"/>
</dbReference>
<dbReference type="AlphaFoldDB" id="A0A5M8PFW1"/>
<dbReference type="CDD" id="cd00086">
    <property type="entry name" value="homeodomain"/>
    <property type="match status" value="1"/>
</dbReference>
<dbReference type="Gene3D" id="1.10.10.60">
    <property type="entry name" value="Homeodomain-like"/>
    <property type="match status" value="1"/>
</dbReference>
<evidence type="ECO:0000313" key="5">
    <source>
        <dbReference type="Proteomes" id="UP000324767"/>
    </source>
</evidence>
<gene>
    <name evidence="4" type="ORF">FRX48_07969</name>
</gene>
<sequence length="240" mass="27349">MLASGRHEESLRHQLRSTIKHLVEVSEKHLDTGGGVAEDDGDDEPLPLGQRAVLRIRGQVPVHALVQLHKAYKSSSVLGGKLVALANQKFQLTGSPAPTYEQDIHQRDQIISRCTIRVLLEEKLHNLARSCKLMWPYPFRFPTLDLLEMFFQDNQNPNEAEIALLASVGHVASGHIVRWFENKRKRFGPVVLANAYALRPQPSTESLTGRQDGIRDATVQRRIVLMEERNRLMERLRHRH</sequence>
<feature type="DNA-binding region" description="Homeobox" evidence="1">
    <location>
        <begin position="146"/>
        <end position="191"/>
    </location>
</feature>
<dbReference type="Pfam" id="PF00046">
    <property type="entry name" value="Homeodomain"/>
    <property type="match status" value="1"/>
</dbReference>
<dbReference type="SUPFAM" id="SSF46689">
    <property type="entry name" value="Homeodomain-like"/>
    <property type="match status" value="1"/>
</dbReference>
<reference evidence="4 5" key="1">
    <citation type="submission" date="2019-09" db="EMBL/GenBank/DDBJ databases">
        <title>The hologenome of the rock-dwelling lichen Lasallia pustulata.</title>
        <authorList>
            <person name="Greshake Tzovaras B."/>
            <person name="Segers F."/>
            <person name="Bicker A."/>
            <person name="Dal Grande F."/>
            <person name="Otte J."/>
            <person name="Hankeln T."/>
            <person name="Schmitt I."/>
            <person name="Ebersberger I."/>
        </authorList>
    </citation>
    <scope>NUCLEOTIDE SEQUENCE [LARGE SCALE GENOMIC DNA]</scope>
    <source>
        <strain evidence="4">A1-1</strain>
    </source>
</reference>
<dbReference type="InterPro" id="IPR009057">
    <property type="entry name" value="Homeodomain-like_sf"/>
</dbReference>